<organism evidence="1">
    <name type="scientific">marine sediment metagenome</name>
    <dbReference type="NCBI Taxonomy" id="412755"/>
    <lineage>
        <taxon>unclassified sequences</taxon>
        <taxon>metagenomes</taxon>
        <taxon>ecological metagenomes</taxon>
    </lineage>
</organism>
<dbReference type="AlphaFoldDB" id="X1ELJ6"/>
<name>X1ELJ6_9ZZZZ</name>
<sequence length="48" mass="5334">CNASMDKDLILKDSILHIGGILVRDAVRNELGLKEHEGRKEAYVANEV</sequence>
<comment type="caution">
    <text evidence="1">The sequence shown here is derived from an EMBL/GenBank/DDBJ whole genome shotgun (WGS) entry which is preliminary data.</text>
</comment>
<dbReference type="EMBL" id="BARU01003181">
    <property type="protein sequence ID" value="GAH21230.1"/>
    <property type="molecule type" value="Genomic_DNA"/>
</dbReference>
<reference evidence="1" key="1">
    <citation type="journal article" date="2014" name="Front. Microbiol.">
        <title>High frequency of phylogenetically diverse reductive dehalogenase-homologous genes in deep subseafloor sedimentary metagenomes.</title>
        <authorList>
            <person name="Kawai M."/>
            <person name="Futagami T."/>
            <person name="Toyoda A."/>
            <person name="Takaki Y."/>
            <person name="Nishi S."/>
            <person name="Hori S."/>
            <person name="Arai W."/>
            <person name="Tsubouchi T."/>
            <person name="Morono Y."/>
            <person name="Uchiyama I."/>
            <person name="Ito T."/>
            <person name="Fujiyama A."/>
            <person name="Inagaki F."/>
            <person name="Takami H."/>
        </authorList>
    </citation>
    <scope>NUCLEOTIDE SEQUENCE</scope>
    <source>
        <strain evidence="1">Expedition CK06-06</strain>
    </source>
</reference>
<evidence type="ECO:0000313" key="1">
    <source>
        <dbReference type="EMBL" id="GAH21230.1"/>
    </source>
</evidence>
<gene>
    <name evidence="1" type="ORF">S03H2_07033</name>
</gene>
<accession>X1ELJ6</accession>
<proteinExistence type="predicted"/>
<feature type="non-terminal residue" evidence="1">
    <location>
        <position position="1"/>
    </location>
</feature>
<protein>
    <submittedName>
        <fullName evidence="1">Uncharacterized protein</fullName>
    </submittedName>
</protein>